<protein>
    <submittedName>
        <fullName evidence="3">Thioesterase family protein</fullName>
    </submittedName>
</protein>
<dbReference type="PANTHER" id="PTHR38110:SF1">
    <property type="entry name" value="THIOESTERASE DOMAIN-CONTAINING PROTEIN"/>
    <property type="match status" value="1"/>
</dbReference>
<dbReference type="SUPFAM" id="SSF54637">
    <property type="entry name" value="Thioesterase/thiol ester dehydrase-isomerase"/>
    <property type="match status" value="2"/>
</dbReference>
<dbReference type="Proteomes" id="UP001589810">
    <property type="component" value="Unassembled WGS sequence"/>
</dbReference>
<dbReference type="InterPro" id="IPR049449">
    <property type="entry name" value="TesB_ACOT8-like_N"/>
</dbReference>
<evidence type="ECO:0000313" key="3">
    <source>
        <dbReference type="EMBL" id="MFC0547915.1"/>
    </source>
</evidence>
<sequence length="266" mass="28092">MTTFADVTAVSAMAPFEFKADISPRWTIVGHPNGGYLLAMIGRAVTELSAHPHVLAASAHFLRSPEPGPARIEVEPLRAGRSTSQLRGRLLVDDKPCVEATFTLGTLAPNSEPAWQRGLPDPAMTDPAAAIRLPAVTPGGQPAAMMAEADVRLDPDSHQVFAGTPSGRGEIRGWLALPGGVAFDPISLLYAVDAFPPATFDIATTGWVATLELTAYVRALPAPGPLRVVSKARLVDGPWVDQACDVWDSTGRLVVQAIQLAGVRLP</sequence>
<reference evidence="3 4" key="1">
    <citation type="submission" date="2024-09" db="EMBL/GenBank/DDBJ databases">
        <authorList>
            <person name="Sun Q."/>
            <person name="Mori K."/>
        </authorList>
    </citation>
    <scope>NUCLEOTIDE SEQUENCE [LARGE SCALE GENOMIC DNA]</scope>
    <source>
        <strain evidence="3 4">TBRC 1432</strain>
    </source>
</reference>
<dbReference type="InterPro" id="IPR029069">
    <property type="entry name" value="HotDog_dom_sf"/>
</dbReference>
<keyword evidence="4" id="KW-1185">Reference proteome</keyword>
<accession>A0ABV6N5R0</accession>
<evidence type="ECO:0000259" key="2">
    <source>
        <dbReference type="Pfam" id="PF20789"/>
    </source>
</evidence>
<evidence type="ECO:0000313" key="4">
    <source>
        <dbReference type="Proteomes" id="UP001589810"/>
    </source>
</evidence>
<name>A0ABV6N5R0_9PSEU</name>
<proteinExistence type="predicted"/>
<dbReference type="Gene3D" id="2.40.160.210">
    <property type="entry name" value="Acyl-CoA thioesterase, double hotdog domain"/>
    <property type="match status" value="1"/>
</dbReference>
<gene>
    <name evidence="3" type="ORF">ACFFH7_40865</name>
</gene>
<evidence type="ECO:0000259" key="1">
    <source>
        <dbReference type="Pfam" id="PF13622"/>
    </source>
</evidence>
<dbReference type="Pfam" id="PF13622">
    <property type="entry name" value="4HBT_3"/>
    <property type="match status" value="1"/>
</dbReference>
<dbReference type="EMBL" id="JBHLUD010000015">
    <property type="protein sequence ID" value="MFC0547915.1"/>
    <property type="molecule type" value="Genomic_DNA"/>
</dbReference>
<dbReference type="Pfam" id="PF20789">
    <property type="entry name" value="4HBT_3C"/>
    <property type="match status" value="1"/>
</dbReference>
<dbReference type="PANTHER" id="PTHR38110">
    <property type="entry name" value="CHROMOSOME 23, WHOLE GENOME SHOTGUN SEQUENCE"/>
    <property type="match status" value="1"/>
</dbReference>
<dbReference type="InterPro" id="IPR042171">
    <property type="entry name" value="Acyl-CoA_hotdog"/>
</dbReference>
<dbReference type="InterPro" id="IPR052389">
    <property type="entry name" value="Sec_Metab_Biosynth-Assoc"/>
</dbReference>
<dbReference type="InterPro" id="IPR049450">
    <property type="entry name" value="ACOT8-like_C"/>
</dbReference>
<feature type="domain" description="Acyl-CoA thioesterase-like C-terminal" evidence="2">
    <location>
        <begin position="137"/>
        <end position="262"/>
    </location>
</feature>
<feature type="domain" description="Acyl-CoA thioesterase-like N-terminal HotDog" evidence="1">
    <location>
        <begin position="23"/>
        <end position="105"/>
    </location>
</feature>
<organism evidence="3 4">
    <name type="scientific">Kutzneria chonburiensis</name>
    <dbReference type="NCBI Taxonomy" id="1483604"/>
    <lineage>
        <taxon>Bacteria</taxon>
        <taxon>Bacillati</taxon>
        <taxon>Actinomycetota</taxon>
        <taxon>Actinomycetes</taxon>
        <taxon>Pseudonocardiales</taxon>
        <taxon>Pseudonocardiaceae</taxon>
        <taxon>Kutzneria</taxon>
    </lineage>
</organism>
<dbReference type="RefSeq" id="WP_379794575.1">
    <property type="nucleotide sequence ID" value="NZ_JBHLUD010000015.1"/>
</dbReference>
<comment type="caution">
    <text evidence="3">The sequence shown here is derived from an EMBL/GenBank/DDBJ whole genome shotgun (WGS) entry which is preliminary data.</text>
</comment>